<evidence type="ECO:0000256" key="5">
    <source>
        <dbReference type="ARBA" id="ARBA00023033"/>
    </source>
</evidence>
<dbReference type="Pfam" id="PF00067">
    <property type="entry name" value="p450"/>
    <property type="match status" value="1"/>
</dbReference>
<evidence type="ECO:0000256" key="4">
    <source>
        <dbReference type="ARBA" id="ARBA00023004"/>
    </source>
</evidence>
<evidence type="ECO:0000313" key="10">
    <source>
        <dbReference type="Proteomes" id="UP001230504"/>
    </source>
</evidence>
<organism evidence="9 10">
    <name type="scientific">Colletotrichum navitas</name>
    <dbReference type="NCBI Taxonomy" id="681940"/>
    <lineage>
        <taxon>Eukaryota</taxon>
        <taxon>Fungi</taxon>
        <taxon>Dikarya</taxon>
        <taxon>Ascomycota</taxon>
        <taxon>Pezizomycotina</taxon>
        <taxon>Sordariomycetes</taxon>
        <taxon>Hypocreomycetidae</taxon>
        <taxon>Glomerellales</taxon>
        <taxon>Glomerellaceae</taxon>
        <taxon>Colletotrichum</taxon>
        <taxon>Colletotrichum graminicola species complex</taxon>
    </lineage>
</organism>
<dbReference type="SUPFAM" id="SSF48264">
    <property type="entry name" value="Cytochrome P450"/>
    <property type="match status" value="1"/>
</dbReference>
<name>A0AAD8PW42_9PEZI</name>
<dbReference type="Gene3D" id="1.10.630.10">
    <property type="entry name" value="Cytochrome P450"/>
    <property type="match status" value="1"/>
</dbReference>
<keyword evidence="10" id="KW-1185">Reference proteome</keyword>
<dbReference type="InterPro" id="IPR001128">
    <property type="entry name" value="Cyt_P450"/>
</dbReference>
<evidence type="ECO:0000313" key="9">
    <source>
        <dbReference type="EMBL" id="KAK1585755.1"/>
    </source>
</evidence>
<dbReference type="RefSeq" id="XP_060412751.1">
    <property type="nucleotide sequence ID" value="XM_060555012.1"/>
</dbReference>
<keyword evidence="4 6" id="KW-0408">Iron</keyword>
<keyword evidence="6 7" id="KW-0349">Heme</keyword>
<dbReference type="GO" id="GO:0020037">
    <property type="term" value="F:heme binding"/>
    <property type="evidence" value="ECO:0007669"/>
    <property type="project" value="InterPro"/>
</dbReference>
<keyword evidence="8" id="KW-1133">Transmembrane helix</keyword>
<dbReference type="InterPro" id="IPR050364">
    <property type="entry name" value="Cytochrome_P450_fung"/>
</dbReference>
<protein>
    <submittedName>
        <fullName evidence="9">Cytochrome P450</fullName>
    </submittedName>
</protein>
<gene>
    <name evidence="9" type="ORF">LY79DRAFT_518215</name>
</gene>
<evidence type="ECO:0000256" key="2">
    <source>
        <dbReference type="ARBA" id="ARBA00022723"/>
    </source>
</evidence>
<dbReference type="AlphaFoldDB" id="A0AAD8PW42"/>
<comment type="cofactor">
    <cofactor evidence="6">
        <name>heme</name>
        <dbReference type="ChEBI" id="CHEBI:30413"/>
    </cofactor>
</comment>
<proteinExistence type="inferred from homology"/>
<dbReference type="EMBL" id="JAHLJV010000041">
    <property type="protein sequence ID" value="KAK1585755.1"/>
    <property type="molecule type" value="Genomic_DNA"/>
</dbReference>
<dbReference type="InterPro" id="IPR017972">
    <property type="entry name" value="Cyt_P450_CS"/>
</dbReference>
<feature type="transmembrane region" description="Helical" evidence="8">
    <location>
        <begin position="12"/>
        <end position="34"/>
    </location>
</feature>
<dbReference type="GO" id="GO:0016705">
    <property type="term" value="F:oxidoreductase activity, acting on paired donors, with incorporation or reduction of molecular oxygen"/>
    <property type="evidence" value="ECO:0007669"/>
    <property type="project" value="InterPro"/>
</dbReference>
<dbReference type="InterPro" id="IPR002401">
    <property type="entry name" value="Cyt_P450_E_grp-I"/>
</dbReference>
<keyword evidence="8" id="KW-0472">Membrane</keyword>
<dbReference type="PRINTS" id="PR00385">
    <property type="entry name" value="P450"/>
</dbReference>
<dbReference type="PRINTS" id="PR00463">
    <property type="entry name" value="EP450I"/>
</dbReference>
<keyword evidence="2 6" id="KW-0479">Metal-binding</keyword>
<dbReference type="PANTHER" id="PTHR46300:SF2">
    <property type="entry name" value="CYTOCHROME P450 MONOOXYGENASE ALNH-RELATED"/>
    <property type="match status" value="1"/>
</dbReference>
<dbReference type="PANTHER" id="PTHR46300">
    <property type="entry name" value="P450, PUTATIVE (EUROFUNG)-RELATED-RELATED"/>
    <property type="match status" value="1"/>
</dbReference>
<dbReference type="Proteomes" id="UP001230504">
    <property type="component" value="Unassembled WGS sequence"/>
</dbReference>
<dbReference type="GO" id="GO:0005506">
    <property type="term" value="F:iron ion binding"/>
    <property type="evidence" value="ECO:0007669"/>
    <property type="project" value="InterPro"/>
</dbReference>
<keyword evidence="5 7" id="KW-0503">Monooxygenase</keyword>
<evidence type="ECO:0000256" key="8">
    <source>
        <dbReference type="SAM" id="Phobius"/>
    </source>
</evidence>
<comment type="similarity">
    <text evidence="1 7">Belongs to the cytochrome P450 family.</text>
</comment>
<evidence type="ECO:0000256" key="1">
    <source>
        <dbReference type="ARBA" id="ARBA00010617"/>
    </source>
</evidence>
<evidence type="ECO:0000256" key="6">
    <source>
        <dbReference type="PIRSR" id="PIRSR602401-1"/>
    </source>
</evidence>
<keyword evidence="8" id="KW-0812">Transmembrane</keyword>
<dbReference type="GeneID" id="85439252"/>
<evidence type="ECO:0000256" key="3">
    <source>
        <dbReference type="ARBA" id="ARBA00023002"/>
    </source>
</evidence>
<evidence type="ECO:0000256" key="7">
    <source>
        <dbReference type="RuleBase" id="RU000461"/>
    </source>
</evidence>
<sequence length="538" mass="60494">MQLVSMMWHPGLPAVAAGAAAAVAAVYFLMAWVLSTRRPRDFPPGPPPVMIMGNALQLPTEKAFLGFREWEKTYGNIMGFKVGANNYVVISSAEHVRELFEKRGALYSDRQQPYITAQLINPESLLFMNNDHRIKKMRTGLRHLFRPVDLRRILTVQTAQAALLMRDILNDPENFQSHLRGWALATPRSIIGGQGVAESGVGSTEYYFEVQETWVKFLTPARAPPVDIFPAMKYIPTFLASWKREAASLHSATMIIMYHMLDGAKIQHAKIMEGTKSTENMSLMAQLLGEEFKDLKFRDNEIASLCSTAVDGAVDTVFSTVGIMVLVMGAHPEAQKRVQAEVDSIWQSEVPGPDGLHKAKYLSACLTEVMRWRPVTPLGFPRVLARDDTYCGFNFPKGTSFILNAWSIHMDDEWYDKPEEFRPERYLENEWGVKPSMRDAAEAQKRHPTYGFGAGRRMCPGSDYAENQIMVTIAKLMWEFDVVAKGNLDTSIETGFHDGLILGTAPFEVDFVPRSEDRKRAILKDSSRAEKVVSAWTS</sequence>
<reference evidence="9" key="1">
    <citation type="submission" date="2021-06" db="EMBL/GenBank/DDBJ databases">
        <title>Comparative genomics, transcriptomics and evolutionary studies reveal genomic signatures of adaptation to plant cell wall in hemibiotrophic fungi.</title>
        <authorList>
            <consortium name="DOE Joint Genome Institute"/>
            <person name="Baroncelli R."/>
            <person name="Diaz J.F."/>
            <person name="Benocci T."/>
            <person name="Peng M."/>
            <person name="Battaglia E."/>
            <person name="Haridas S."/>
            <person name="Andreopoulos W."/>
            <person name="Labutti K."/>
            <person name="Pangilinan J."/>
            <person name="Floch G.L."/>
            <person name="Makela M.R."/>
            <person name="Henrissat B."/>
            <person name="Grigoriev I.V."/>
            <person name="Crouch J.A."/>
            <person name="De Vries R.P."/>
            <person name="Sukno S.A."/>
            <person name="Thon M.R."/>
        </authorList>
    </citation>
    <scope>NUCLEOTIDE SEQUENCE</scope>
    <source>
        <strain evidence="9">CBS 125086</strain>
    </source>
</reference>
<keyword evidence="3 7" id="KW-0560">Oxidoreductase</keyword>
<dbReference type="PROSITE" id="PS00086">
    <property type="entry name" value="CYTOCHROME_P450"/>
    <property type="match status" value="1"/>
</dbReference>
<dbReference type="InterPro" id="IPR036396">
    <property type="entry name" value="Cyt_P450_sf"/>
</dbReference>
<feature type="binding site" description="axial binding residue" evidence="6">
    <location>
        <position position="459"/>
    </location>
    <ligand>
        <name>heme</name>
        <dbReference type="ChEBI" id="CHEBI:30413"/>
    </ligand>
    <ligandPart>
        <name>Fe</name>
        <dbReference type="ChEBI" id="CHEBI:18248"/>
    </ligandPart>
</feature>
<accession>A0AAD8PW42</accession>
<comment type="caution">
    <text evidence="9">The sequence shown here is derived from an EMBL/GenBank/DDBJ whole genome shotgun (WGS) entry which is preliminary data.</text>
</comment>
<dbReference type="GO" id="GO:0004497">
    <property type="term" value="F:monooxygenase activity"/>
    <property type="evidence" value="ECO:0007669"/>
    <property type="project" value="UniProtKB-KW"/>
</dbReference>